<reference evidence="4 5" key="1">
    <citation type="submission" date="2018-10" db="EMBL/GenBank/DDBJ databases">
        <title>A high-quality apple genome assembly.</title>
        <authorList>
            <person name="Hu J."/>
        </authorList>
    </citation>
    <scope>NUCLEOTIDE SEQUENCE [LARGE SCALE GENOMIC DNA]</scope>
    <source>
        <strain evidence="5">cv. HFTH1</strain>
        <tissue evidence="4">Young leaf</tissue>
    </source>
</reference>
<dbReference type="GO" id="GO:0009535">
    <property type="term" value="C:chloroplast thylakoid membrane"/>
    <property type="evidence" value="ECO:0007669"/>
    <property type="project" value="UniProtKB-SubCell"/>
</dbReference>
<feature type="transmembrane region" description="Helical" evidence="3">
    <location>
        <begin position="798"/>
        <end position="816"/>
    </location>
</feature>
<dbReference type="EMBL" id="RDQH01000329">
    <property type="protein sequence ID" value="RXI02741.1"/>
    <property type="molecule type" value="Genomic_DNA"/>
</dbReference>
<evidence type="ECO:0000313" key="5">
    <source>
        <dbReference type="Proteomes" id="UP000290289"/>
    </source>
</evidence>
<feature type="transmembrane region" description="Helical" evidence="3">
    <location>
        <begin position="515"/>
        <end position="535"/>
    </location>
</feature>
<organism evidence="4 5">
    <name type="scientific">Malus domestica</name>
    <name type="common">Apple</name>
    <name type="synonym">Pyrus malus</name>
    <dbReference type="NCBI Taxonomy" id="3750"/>
    <lineage>
        <taxon>Eukaryota</taxon>
        <taxon>Viridiplantae</taxon>
        <taxon>Streptophyta</taxon>
        <taxon>Embryophyta</taxon>
        <taxon>Tracheophyta</taxon>
        <taxon>Spermatophyta</taxon>
        <taxon>Magnoliopsida</taxon>
        <taxon>eudicotyledons</taxon>
        <taxon>Gunneridae</taxon>
        <taxon>Pentapetalae</taxon>
        <taxon>rosids</taxon>
        <taxon>fabids</taxon>
        <taxon>Rosales</taxon>
        <taxon>Rosaceae</taxon>
        <taxon>Amygdaloideae</taxon>
        <taxon>Maleae</taxon>
        <taxon>Malus</taxon>
    </lineage>
</organism>
<dbReference type="InterPro" id="IPR002208">
    <property type="entry name" value="SecY/SEC61-alpha"/>
</dbReference>
<comment type="caution">
    <text evidence="4">The sequence shown here is derived from an EMBL/GenBank/DDBJ whole genome shotgun (WGS) entry which is preliminary data.</text>
</comment>
<gene>
    <name evidence="4" type="ORF">DVH24_002819</name>
</gene>
<feature type="transmembrane region" description="Helical" evidence="3">
    <location>
        <begin position="716"/>
        <end position="736"/>
    </location>
</feature>
<dbReference type="Pfam" id="PF00344">
    <property type="entry name" value="SecY"/>
    <property type="match status" value="2"/>
</dbReference>
<feature type="transmembrane region" description="Helical" evidence="3">
    <location>
        <begin position="611"/>
        <end position="629"/>
    </location>
</feature>
<evidence type="ECO:0000256" key="2">
    <source>
        <dbReference type="RuleBase" id="RU004349"/>
    </source>
</evidence>
<feature type="transmembrane region" description="Helical" evidence="3">
    <location>
        <begin position="772"/>
        <end position="792"/>
    </location>
</feature>
<keyword evidence="3" id="KW-0812">Transmembrane</keyword>
<name>A0A498K5E7_MALDO</name>
<accession>A0A498K5E7</accession>
<comment type="subcellular location">
    <subcellularLocation>
        <location evidence="1">Plastid</location>
        <location evidence="1">Chloroplast thylakoid membrane</location>
        <topology evidence="1">Multi-pass membrane protein</topology>
    </subcellularLocation>
</comment>
<dbReference type="AlphaFoldDB" id="A0A498K5E7"/>
<keyword evidence="5" id="KW-1185">Reference proteome</keyword>
<dbReference type="PANTHER" id="PTHR10906">
    <property type="entry name" value="SECY/SEC61-ALPHA FAMILY MEMBER"/>
    <property type="match status" value="1"/>
</dbReference>
<proteinExistence type="inferred from homology"/>
<keyword evidence="3" id="KW-0472">Membrane</keyword>
<comment type="similarity">
    <text evidence="2">Belongs to the SecY/SEC61-alpha family.</text>
</comment>
<protein>
    <submittedName>
        <fullName evidence="4">Uncharacterized protein</fullName>
    </submittedName>
</protein>
<dbReference type="STRING" id="3750.A0A498K5E7"/>
<dbReference type="Proteomes" id="UP000290289">
    <property type="component" value="Chromosome 3"/>
</dbReference>
<dbReference type="GO" id="GO:0015031">
    <property type="term" value="P:protein transport"/>
    <property type="evidence" value="ECO:0007669"/>
    <property type="project" value="InterPro"/>
</dbReference>
<sequence length="898" mass="100271">MAAHEEGEVCFEEGMLWLPSQVLDEAICNTKANSRLHAKHHHHHHNDHLVTTCELQNSKSSSMRPHHGPKVHVNWSSGGPGMQAIFLDSSQKSCGTGVFLPQRAGTHFHRTKKPACAPVLLPSRVVQALNLNVHALGLQVSPRQDFKDHKRKSENYLAAQNKNENKDVSSTQYYIISQSPNSSPEFKLITQNERVKQRIIPHLKDEPFPSLTEPKSPAAVCCSLSPAMEATLLSSQRFHPKLSPEKSRGAVSGSEIQICCLPHVRNSYVSLRTNPRNFTFPNSPLLSRLNRRVSVKFSNRFVNDYTNVEATPPESLNVEVNPLSGSDGTEISKQNAVENAKAEQAGSMTFRNRFLNFVRLSSVVNNAAESFFKSEIRRRLFVTAVLIVISRVGYFIPLPGFDRRLIPQDYLSFVSGSVDELGDFAAELKMSFFQLGISPQIIASIIMQVLCHVIPSLVKLRKEGLDGHEKIKSYIFSSQAVSQVLVTQFDCDFYFGPVLSVKILNTFHVFFYSRWWLSFGFAIVEAIILACYSLPYSIYAASYRVKHVMVTSMLLVCGAMTMTWICDTISESGFGQGSSLIICVQILIGYTETLYKMLSQLSGSSISWGPYLFAVLGVFTIVTMWAVVVTEGCRKIKLQYYGFKLASAARDDSPITEVEPYIPFTINPSGMQPVLTTTYLLAFPGILASILGSPFWEHVKEILNPENTIGAGPWVYYSIYAFFVFLFNIFDIANLPKEIADYLNKMGARIPNIKPGKATIEYLTKIQASTRFWGGLLLSILATTSSIIDHYLRNINAGFAIGLTSVLIIVGSIIELRRSYQAYNVMPSLSKALSRSIPLGTVWYVGRDGTEWDEAFCLTFGVPKTDGTRCSMGRILGEFLFRLTSLKRLVSHPWNTKL</sequence>
<evidence type="ECO:0000256" key="3">
    <source>
        <dbReference type="SAM" id="Phobius"/>
    </source>
</evidence>
<dbReference type="PRINTS" id="PR00303">
    <property type="entry name" value="SECYTRNLCASE"/>
</dbReference>
<dbReference type="InterPro" id="IPR023201">
    <property type="entry name" value="SecY_dom_sf"/>
</dbReference>
<dbReference type="Gene3D" id="1.10.3370.10">
    <property type="entry name" value="SecY subunit domain"/>
    <property type="match status" value="1"/>
</dbReference>
<feature type="transmembrane region" description="Helical" evidence="3">
    <location>
        <begin position="674"/>
        <end position="696"/>
    </location>
</feature>
<evidence type="ECO:0000313" key="4">
    <source>
        <dbReference type="EMBL" id="RXI02741.1"/>
    </source>
</evidence>
<dbReference type="SUPFAM" id="SSF103491">
    <property type="entry name" value="Preprotein translocase SecY subunit"/>
    <property type="match status" value="2"/>
</dbReference>
<keyword evidence="3" id="KW-1133">Transmembrane helix</keyword>
<feature type="transmembrane region" description="Helical" evidence="3">
    <location>
        <begin position="547"/>
        <end position="566"/>
    </location>
</feature>
<evidence type="ECO:0000256" key="1">
    <source>
        <dbReference type="ARBA" id="ARBA00004454"/>
    </source>
</evidence>